<dbReference type="PROSITE" id="PS50089">
    <property type="entry name" value="ZF_RING_2"/>
    <property type="match status" value="1"/>
</dbReference>
<dbReference type="Proteomes" id="UP000289323">
    <property type="component" value="Unassembled WGS sequence"/>
</dbReference>
<keyword evidence="8" id="KW-0479">Metal-binding</keyword>
<evidence type="ECO:0000256" key="13">
    <source>
        <dbReference type="ARBA" id="ARBA00022989"/>
    </source>
</evidence>
<comment type="similarity">
    <text evidence="4">Belongs to the HRD1 family.</text>
</comment>
<evidence type="ECO:0000256" key="11">
    <source>
        <dbReference type="ARBA" id="ARBA00022824"/>
    </source>
</evidence>
<comment type="catalytic activity">
    <reaction evidence="1">
        <text>S-ubiquitinyl-[E2 ubiquitin-conjugating enzyme]-L-cysteine + [acceptor protein]-L-lysine = [E2 ubiquitin-conjugating enzyme]-L-cysteine + N(6)-ubiquitinyl-[acceptor protein]-L-lysine.</text>
        <dbReference type="EC" id="2.3.2.27"/>
    </reaction>
</comment>
<dbReference type="GO" id="GO:0043161">
    <property type="term" value="P:proteasome-mediated ubiquitin-dependent protein catabolic process"/>
    <property type="evidence" value="ECO:0007669"/>
    <property type="project" value="TreeGrafter"/>
</dbReference>
<feature type="compositionally biased region" description="Low complexity" evidence="16">
    <location>
        <begin position="728"/>
        <end position="763"/>
    </location>
</feature>
<evidence type="ECO:0000256" key="12">
    <source>
        <dbReference type="ARBA" id="ARBA00022833"/>
    </source>
</evidence>
<evidence type="ECO:0000256" key="5">
    <source>
        <dbReference type="ARBA" id="ARBA00012483"/>
    </source>
</evidence>
<feature type="region of interest" description="Disordered" evidence="16">
    <location>
        <begin position="711"/>
        <end position="873"/>
    </location>
</feature>
<keyword evidence="13 17" id="KW-1133">Transmembrane helix</keyword>
<dbReference type="InterPro" id="IPR050731">
    <property type="entry name" value="HRD1_E3_ubiq-ligases"/>
</dbReference>
<proteinExistence type="inferred from homology"/>
<evidence type="ECO:0000256" key="17">
    <source>
        <dbReference type="SAM" id="Phobius"/>
    </source>
</evidence>
<evidence type="ECO:0000256" key="9">
    <source>
        <dbReference type="ARBA" id="ARBA00022771"/>
    </source>
</evidence>
<feature type="domain" description="RING-type" evidence="18">
    <location>
        <begin position="342"/>
        <end position="393"/>
    </location>
</feature>
<feature type="compositionally biased region" description="Low complexity" evidence="16">
    <location>
        <begin position="421"/>
        <end position="430"/>
    </location>
</feature>
<dbReference type="InterPro" id="IPR024766">
    <property type="entry name" value="Znf_RING_H2"/>
</dbReference>
<dbReference type="GO" id="GO:0036503">
    <property type="term" value="P:ERAD pathway"/>
    <property type="evidence" value="ECO:0007669"/>
    <property type="project" value="TreeGrafter"/>
</dbReference>
<evidence type="ECO:0000256" key="16">
    <source>
        <dbReference type="SAM" id="MobiDB-lite"/>
    </source>
</evidence>
<feature type="transmembrane region" description="Helical" evidence="17">
    <location>
        <begin position="172"/>
        <end position="195"/>
    </location>
</feature>
<dbReference type="InterPro" id="IPR057992">
    <property type="entry name" value="TPR_SYVN1_N"/>
</dbReference>
<dbReference type="Pfam" id="PF12678">
    <property type="entry name" value="zf-rbx1"/>
    <property type="match status" value="1"/>
</dbReference>
<dbReference type="InterPro" id="IPR013083">
    <property type="entry name" value="Znf_RING/FYVE/PHD"/>
</dbReference>
<feature type="compositionally biased region" description="Low complexity" evidence="16">
    <location>
        <begin position="580"/>
        <end position="595"/>
    </location>
</feature>
<keyword evidence="14 17" id="KW-0472">Membrane</keyword>
<keyword evidence="11" id="KW-0256">Endoplasmic reticulum</keyword>
<evidence type="ECO:0000256" key="14">
    <source>
        <dbReference type="ARBA" id="ARBA00023136"/>
    </source>
</evidence>
<keyword evidence="7 17" id="KW-0812">Transmembrane</keyword>
<dbReference type="SUPFAM" id="SSF57850">
    <property type="entry name" value="RING/U-box"/>
    <property type="match status" value="1"/>
</dbReference>
<evidence type="ECO:0000256" key="6">
    <source>
        <dbReference type="ARBA" id="ARBA00022679"/>
    </source>
</evidence>
<comment type="subcellular location">
    <subcellularLocation>
        <location evidence="2">Endoplasmic reticulum membrane</location>
        <topology evidence="2">Multi-pass membrane protein</topology>
    </subcellularLocation>
</comment>
<evidence type="ECO:0000256" key="10">
    <source>
        <dbReference type="ARBA" id="ARBA00022786"/>
    </source>
</evidence>
<dbReference type="SMART" id="SM00184">
    <property type="entry name" value="RING"/>
    <property type="match status" value="1"/>
</dbReference>
<feature type="compositionally biased region" description="Basic and acidic residues" evidence="16">
    <location>
        <begin position="801"/>
        <end position="810"/>
    </location>
</feature>
<evidence type="ECO:0000256" key="1">
    <source>
        <dbReference type="ARBA" id="ARBA00000900"/>
    </source>
</evidence>
<evidence type="ECO:0000313" key="19">
    <source>
        <dbReference type="EMBL" id="SPQ21267.1"/>
    </source>
</evidence>
<protein>
    <recommendedName>
        <fullName evidence="5">RING-type E3 ubiquitin transferase</fullName>
        <ecNumber evidence="5">2.3.2.27</ecNumber>
    </recommendedName>
</protein>
<dbReference type="Pfam" id="PF25563">
    <property type="entry name" value="TPR_SYVN1_N"/>
    <property type="match status" value="1"/>
</dbReference>
<reference evidence="19 20" key="1">
    <citation type="submission" date="2018-04" db="EMBL/GenBank/DDBJ databases">
        <authorList>
            <person name="Huttner S."/>
            <person name="Dainat J."/>
        </authorList>
    </citation>
    <scope>NUCLEOTIDE SEQUENCE [LARGE SCALE GENOMIC DNA]</scope>
</reference>
<keyword evidence="9 15" id="KW-0863">Zinc-finger</keyword>
<dbReference type="InterPro" id="IPR058051">
    <property type="entry name" value="Znf_RING_synoviolin"/>
</dbReference>
<dbReference type="UniPathway" id="UPA00143"/>
<dbReference type="GO" id="GO:0005789">
    <property type="term" value="C:endoplasmic reticulum membrane"/>
    <property type="evidence" value="ECO:0007669"/>
    <property type="project" value="UniProtKB-SubCell"/>
</dbReference>
<feature type="transmembrane region" description="Helical" evidence="17">
    <location>
        <begin position="138"/>
        <end position="160"/>
    </location>
</feature>
<dbReference type="PANTHER" id="PTHR22763">
    <property type="entry name" value="RING ZINC FINGER PROTEIN"/>
    <property type="match status" value="1"/>
</dbReference>
<organism evidence="19 20">
    <name type="scientific">Thermothielavioides terrestris</name>
    <dbReference type="NCBI Taxonomy" id="2587410"/>
    <lineage>
        <taxon>Eukaryota</taxon>
        <taxon>Fungi</taxon>
        <taxon>Dikarya</taxon>
        <taxon>Ascomycota</taxon>
        <taxon>Pezizomycotina</taxon>
        <taxon>Sordariomycetes</taxon>
        <taxon>Sordariomycetidae</taxon>
        <taxon>Sordariales</taxon>
        <taxon>Chaetomiaceae</taxon>
        <taxon>Thermothielavioides</taxon>
    </lineage>
</organism>
<feature type="transmembrane region" description="Helical" evidence="17">
    <location>
        <begin position="35"/>
        <end position="60"/>
    </location>
</feature>
<dbReference type="GO" id="GO:0008270">
    <property type="term" value="F:zinc ion binding"/>
    <property type="evidence" value="ECO:0007669"/>
    <property type="project" value="UniProtKB-KW"/>
</dbReference>
<evidence type="ECO:0000256" key="4">
    <source>
        <dbReference type="ARBA" id="ARBA00010089"/>
    </source>
</evidence>
<sequence>MRLAWYAGTSAALAAAVVASAFYQRANFYSAMVHIAQSSLSLMVLINLVFVVYGSFMYGLQRLCFGPLRPTEVEQLYEKAWFAVTETCLAMTIFREEVGAFFLVMFTALVTGKVWGWIGEGRVEVLEQQPPANPRLFHARLGISLFVSIAYDVWLLAYAVNTVVEQAKPTMMVMFLFEFAVLLVCSLHTSSRYIISLVEQHVIKTQTRQRLEDRRRRVREQRAEILRRREAEGAAGDANEELPDENDVDEMDIEVPGWELKGQWVLSLDLIADFIKLGIYSAFFFVLLTFYGLPIHIMRDWFMTTRSFLKRLHALIRYRQALKHMDQYPDATAEDLGREDTCIICREEMRAWDPSDNTQVERTRAKKLPCGHILHFGCLKSWLERQQVCPTCRRPVALEGPQPPAANGGAVVLRLGLNFPAGQNQQAQPPAGGPGPAPGQPAQGGAADNRGEDLNRNFRMFNLGPIRLGFAQGRVDDIHEIARRLQIPPDAVNQPAPRPPGAAAPQETNNGNINNHNNHDNNSINNNINNAAPNLDQIRAQLLTLGQQVRQEVLDAHYAAHEVHLLSLLVNELTRLRQLQQQPRSQQQAAQQGGPAVIHGGPLPMQMHPPMATIPFFPPALYGQPPIPHAQQPPAARAPAPTITRHVGAGYGAAIPAGSPDLPEGVVIPPGWSLLPLQRMDGEAPPPEAVGHMAHGRMPDIIRAFYSQINNQPRSRGTSPAPGAGLSAQTGRTTAPTTATTSNPPEPARAPGAMRSAAAASDAVGQRQPQVSAPTPLAPNWGHPAPLVGGDRALGPFGYRVDLDQGHQDEPGESSSAGAAAASRTATSTAVNGVTPGERSSGPPEEDAGMNGSTDERGPRAATVEEADDAEDE</sequence>
<keyword evidence="6" id="KW-0808">Transferase</keyword>
<evidence type="ECO:0000256" key="8">
    <source>
        <dbReference type="ARBA" id="ARBA00022723"/>
    </source>
</evidence>
<dbReference type="EC" id="2.3.2.27" evidence="5"/>
<feature type="transmembrane region" description="Helical" evidence="17">
    <location>
        <begin position="98"/>
        <end position="118"/>
    </location>
</feature>
<feature type="region of interest" description="Disordered" evidence="16">
    <location>
        <begin position="486"/>
        <end position="530"/>
    </location>
</feature>
<evidence type="ECO:0000256" key="3">
    <source>
        <dbReference type="ARBA" id="ARBA00004906"/>
    </source>
</evidence>
<accession>A0A446BFF8</accession>
<comment type="pathway">
    <text evidence="3">Protein modification; protein ubiquitination.</text>
</comment>
<evidence type="ECO:0000256" key="7">
    <source>
        <dbReference type="ARBA" id="ARBA00022692"/>
    </source>
</evidence>
<keyword evidence="12" id="KW-0862">Zinc</keyword>
<feature type="region of interest" description="Disordered" evidence="16">
    <location>
        <begin position="580"/>
        <end position="605"/>
    </location>
</feature>
<dbReference type="Gene3D" id="3.30.40.10">
    <property type="entry name" value="Zinc/RING finger domain, C3HC4 (zinc finger)"/>
    <property type="match status" value="1"/>
</dbReference>
<feature type="region of interest" description="Disordered" evidence="16">
    <location>
        <begin position="421"/>
        <end position="452"/>
    </location>
</feature>
<dbReference type="GO" id="GO:0016567">
    <property type="term" value="P:protein ubiquitination"/>
    <property type="evidence" value="ECO:0007669"/>
    <property type="project" value="UniProtKB-UniPathway"/>
</dbReference>
<evidence type="ECO:0000313" key="20">
    <source>
        <dbReference type="Proteomes" id="UP000289323"/>
    </source>
</evidence>
<keyword evidence="10" id="KW-0833">Ubl conjugation pathway</keyword>
<evidence type="ECO:0000256" key="15">
    <source>
        <dbReference type="PROSITE-ProRule" id="PRU00175"/>
    </source>
</evidence>
<feature type="compositionally biased region" description="Low complexity" evidence="16">
    <location>
        <begin position="814"/>
        <end position="830"/>
    </location>
</feature>
<feature type="transmembrane region" description="Helical" evidence="17">
    <location>
        <begin position="274"/>
        <end position="293"/>
    </location>
</feature>
<evidence type="ECO:0000259" key="18">
    <source>
        <dbReference type="PROSITE" id="PS50089"/>
    </source>
</evidence>
<dbReference type="GO" id="GO:0061630">
    <property type="term" value="F:ubiquitin protein ligase activity"/>
    <property type="evidence" value="ECO:0007669"/>
    <property type="project" value="UniProtKB-EC"/>
</dbReference>
<dbReference type="AlphaFoldDB" id="A0A446BFF8"/>
<name>A0A446BFF8_9PEZI</name>
<dbReference type="EMBL" id="OUUZ01000008">
    <property type="protein sequence ID" value="SPQ21267.1"/>
    <property type="molecule type" value="Genomic_DNA"/>
</dbReference>
<evidence type="ECO:0000256" key="2">
    <source>
        <dbReference type="ARBA" id="ARBA00004477"/>
    </source>
</evidence>
<dbReference type="CDD" id="cd16479">
    <property type="entry name" value="RING-H2_synoviolin"/>
    <property type="match status" value="1"/>
</dbReference>
<feature type="compositionally biased region" description="Low complexity" evidence="16">
    <location>
        <begin position="503"/>
        <end position="530"/>
    </location>
</feature>
<dbReference type="InterPro" id="IPR001841">
    <property type="entry name" value="Znf_RING"/>
</dbReference>
<dbReference type="PANTHER" id="PTHR22763:SF184">
    <property type="entry name" value="E3 UBIQUITIN-PROTEIN LIGASE SYNOVIOLIN"/>
    <property type="match status" value="1"/>
</dbReference>
<gene>
    <name evidence="19" type="ORF">TT172_LOCUS3686</name>
</gene>